<dbReference type="STRING" id="471855.Shel_04910"/>
<keyword evidence="6" id="KW-1185">Reference proteome</keyword>
<dbReference type="Proteomes" id="UP000002026">
    <property type="component" value="Chromosome"/>
</dbReference>
<dbReference type="GO" id="GO:0008757">
    <property type="term" value="F:S-adenosylmethionine-dependent methyltransferase activity"/>
    <property type="evidence" value="ECO:0007669"/>
    <property type="project" value="InterPro"/>
</dbReference>
<comment type="similarity">
    <text evidence="1">Belongs to the nitroreductase family.</text>
</comment>
<dbReference type="InterPro" id="IPR000415">
    <property type="entry name" value="Nitroreductase-like"/>
</dbReference>
<dbReference type="GO" id="GO:0016491">
    <property type="term" value="F:oxidoreductase activity"/>
    <property type="evidence" value="ECO:0007669"/>
    <property type="project" value="UniProtKB-KW"/>
</dbReference>
<dbReference type="Gene3D" id="3.40.109.10">
    <property type="entry name" value="NADH Oxidase"/>
    <property type="match status" value="1"/>
</dbReference>
<keyword evidence="5" id="KW-0489">Methyltransferase</keyword>
<dbReference type="CDD" id="cd02440">
    <property type="entry name" value="AdoMet_MTases"/>
    <property type="match status" value="1"/>
</dbReference>
<dbReference type="KEGG" id="shi:Shel_04910"/>
<evidence type="ECO:0000313" key="5">
    <source>
        <dbReference type="EMBL" id="ACV21551.1"/>
    </source>
</evidence>
<dbReference type="SUPFAM" id="SSF53335">
    <property type="entry name" value="S-adenosyl-L-methionine-dependent methyltransferases"/>
    <property type="match status" value="1"/>
</dbReference>
<evidence type="ECO:0000313" key="6">
    <source>
        <dbReference type="Proteomes" id="UP000002026"/>
    </source>
</evidence>
<keyword evidence="5" id="KW-0830">Ubiquinone</keyword>
<feature type="domain" description="Nitroreductase" evidence="3">
    <location>
        <begin position="206"/>
        <end position="346"/>
    </location>
</feature>
<feature type="domain" description="Methyltransferase type 11" evidence="4">
    <location>
        <begin position="30"/>
        <end position="128"/>
    </location>
</feature>
<keyword evidence="5" id="KW-0808">Transferase</keyword>
<dbReference type="InterPro" id="IPR029063">
    <property type="entry name" value="SAM-dependent_MTases_sf"/>
</dbReference>
<dbReference type="eggNOG" id="COG0778">
    <property type="taxonomic scope" value="Bacteria"/>
</dbReference>
<dbReference type="Pfam" id="PF00881">
    <property type="entry name" value="Nitroreductase"/>
    <property type="match status" value="1"/>
</dbReference>
<evidence type="ECO:0000259" key="4">
    <source>
        <dbReference type="Pfam" id="PF08241"/>
    </source>
</evidence>
<dbReference type="SUPFAM" id="SSF55469">
    <property type="entry name" value="FMN-dependent nitroreductase-like"/>
    <property type="match status" value="1"/>
</dbReference>
<accession>C7N330</accession>
<evidence type="ECO:0000256" key="1">
    <source>
        <dbReference type="ARBA" id="ARBA00007118"/>
    </source>
</evidence>
<proteinExistence type="inferred from homology"/>
<dbReference type="EMBL" id="CP001684">
    <property type="protein sequence ID" value="ACV21551.1"/>
    <property type="molecule type" value="Genomic_DNA"/>
</dbReference>
<gene>
    <name evidence="5" type="ordered locus">Shel_04910</name>
</gene>
<keyword evidence="2" id="KW-0560">Oxidoreductase</keyword>
<evidence type="ECO:0000256" key="2">
    <source>
        <dbReference type="ARBA" id="ARBA00023002"/>
    </source>
</evidence>
<dbReference type="Pfam" id="PF08241">
    <property type="entry name" value="Methyltransf_11"/>
    <property type="match status" value="1"/>
</dbReference>
<dbReference type="Gene3D" id="3.40.50.150">
    <property type="entry name" value="Vaccinia Virus protein VP39"/>
    <property type="match status" value="1"/>
</dbReference>
<name>C7N330_SLAHD</name>
<dbReference type="HOGENOM" id="CLU_715517_0_0_11"/>
<protein>
    <submittedName>
        <fullName evidence="5">Methylase involved in ubiquinone/menaquinone biosynthesis</fullName>
    </submittedName>
</protein>
<reference evidence="5 6" key="1">
    <citation type="journal article" date="2009" name="Stand. Genomic Sci.">
        <title>Complete genome sequence of Slackia heliotrinireducens type strain (RHS 1).</title>
        <authorList>
            <person name="Pukall R."/>
            <person name="Lapidus A."/>
            <person name="Nolan M."/>
            <person name="Copeland A."/>
            <person name="Glavina Del Rio T."/>
            <person name="Lucas S."/>
            <person name="Chen F."/>
            <person name="Tice H."/>
            <person name="Cheng J.F."/>
            <person name="Chertkov O."/>
            <person name="Bruce D."/>
            <person name="Goodwin L."/>
            <person name="Kuske C."/>
            <person name="Brettin T."/>
            <person name="Detter J.C."/>
            <person name="Han C."/>
            <person name="Pitluck S."/>
            <person name="Pati A."/>
            <person name="Mavrommatis K."/>
            <person name="Ivanova N."/>
            <person name="Ovchinnikova G."/>
            <person name="Chen A."/>
            <person name="Palaniappan K."/>
            <person name="Schneider S."/>
            <person name="Rohde M."/>
            <person name="Chain P."/>
            <person name="D'haeseleer P."/>
            <person name="Goker M."/>
            <person name="Bristow J."/>
            <person name="Eisen J.A."/>
            <person name="Markowitz V."/>
            <person name="Kyrpides N.C."/>
            <person name="Klenk H.P."/>
            <person name="Hugenholtz P."/>
        </authorList>
    </citation>
    <scope>NUCLEOTIDE SEQUENCE [LARGE SCALE GENOMIC DNA]</scope>
    <source>
        <strain evidence="6">ATCC 29202 / DSM 20476 / NCTC 11029 / RHS 1</strain>
    </source>
</reference>
<dbReference type="eggNOG" id="COG2226">
    <property type="taxonomic scope" value="Bacteria"/>
</dbReference>
<dbReference type="InterPro" id="IPR013216">
    <property type="entry name" value="Methyltransf_11"/>
</dbReference>
<dbReference type="GO" id="GO:0032259">
    <property type="term" value="P:methylation"/>
    <property type="evidence" value="ECO:0007669"/>
    <property type="project" value="UniProtKB-KW"/>
</dbReference>
<dbReference type="AlphaFoldDB" id="C7N330"/>
<dbReference type="CDD" id="cd02062">
    <property type="entry name" value="Nitro_FMN_reductase"/>
    <property type="match status" value="1"/>
</dbReference>
<organism evidence="5 6">
    <name type="scientific">Slackia heliotrinireducens (strain ATCC 29202 / DSM 20476 / NCTC 11029 / RHS 1)</name>
    <name type="common">Peptococcus heliotrinreducens</name>
    <dbReference type="NCBI Taxonomy" id="471855"/>
    <lineage>
        <taxon>Bacteria</taxon>
        <taxon>Bacillati</taxon>
        <taxon>Actinomycetota</taxon>
        <taxon>Coriobacteriia</taxon>
        <taxon>Eggerthellales</taxon>
        <taxon>Eggerthellaceae</taxon>
        <taxon>Slackia</taxon>
    </lineage>
</organism>
<evidence type="ECO:0000259" key="3">
    <source>
        <dbReference type="Pfam" id="PF00881"/>
    </source>
</evidence>
<dbReference type="PANTHER" id="PTHR43673">
    <property type="entry name" value="NAD(P)H NITROREDUCTASE YDGI-RELATED"/>
    <property type="match status" value="1"/>
</dbReference>
<sequence length="386" mass="41945">MLERMNGGRHARLSEWSMPHISLPAQSRVVDLGCGGGANVARLLGMQPEGTVAGLDYSPLSIEMSKETNAEAIAQGRCTIVQGDVSALPFEDGAFDVATAFETVYFWPNISQAFGEVFRTLADDGVFMVANEVDGSLQSDYDVLEQVEGMSMYAPDQLEAFMRGAGFTDVQVDVHPDERWTVVIGHKRVASEGAAMSLNELYRTCRTYRLFKQDPLPEGLMGDIMENVRIASCASNAQSLNYIVVTDPDMVAKMQPLVAWAAYLPRDVANPRPGEEPVAFIVVVKKEGSGRFADVDAGIVANTIATTAWEAGVGSCIMAAIRRKALAELLDVAENDEVLLAVALGYPAHTSTIVDMPESGSVEYTVDDDRNYYVPKRALEDIARFV</sequence>
<dbReference type="InterPro" id="IPR029479">
    <property type="entry name" value="Nitroreductase"/>
</dbReference>
<dbReference type="PANTHER" id="PTHR43673:SF10">
    <property type="entry name" value="NADH DEHYDROGENASE_NAD(P)H NITROREDUCTASE XCC3605-RELATED"/>
    <property type="match status" value="1"/>
</dbReference>